<dbReference type="Gene3D" id="3.20.20.80">
    <property type="entry name" value="Glycosidases"/>
    <property type="match status" value="1"/>
</dbReference>
<comment type="caution">
    <text evidence="8">The sequence shown here is derived from an EMBL/GenBank/DDBJ whole genome shotgun (WGS) entry which is preliminary data.</text>
</comment>
<dbReference type="GO" id="GO:0043169">
    <property type="term" value="F:cation binding"/>
    <property type="evidence" value="ECO:0007669"/>
    <property type="project" value="InterPro"/>
</dbReference>
<sequence length="528" mass="58400">MLWNLVVGALRTDSSWAVPSWNELVIYELHVGTFCGQGPGGTLPATLDQCVEKLDHLQLLGVNAIELMPVAEFDGNVDWGYTGAYPYAVEQAYGGPDAFKRFVNSCHLRGIAVLLDVVYNHLGPMDLPLWQFDGWSENGLGGIYFYNDERAATPWAHTRLDYSKDHVRAYLHDNLVFWLDTMHCDGLRVDGASWIRMWGGTLNRSGAVYNPEGETLLQELTASAHSLQAPKLMIAEDLQGNESLTTSLDRGGLGFDAQWDGSFAVRTRRFLQAEDDKRSMTDIMAAVLGDGLGSFSRTVYTESHDEASKLRLPEEISPGDPSSWRARKLSALGTALLMVSPGIPQLFQAQEFLAAATFSAGVAILVLWLLLNAGSFALYQDLISLRRNLRGTSRGLTGKGVHAWINDGDKVLGIHRWDVGGPGDDTLVVFNFRQQALTDYRMRWPAPGLWQLAFNSESPQYSDGTASAFAAKNEFRTDDVSFTSLPRSTIHNYAQSAVIDLPPYACLIYTRPSEGRKLTTSITARTYR</sequence>
<dbReference type="PANTHER" id="PTHR43651:SF11">
    <property type="entry name" value="MALTO-OLIGOSYLTREHALOSE TREHALOHYDROLASE"/>
    <property type="match status" value="1"/>
</dbReference>
<dbReference type="InterPro" id="IPR013780">
    <property type="entry name" value="Glyco_hydro_b"/>
</dbReference>
<accession>A0A813HZX6</accession>
<dbReference type="InterPro" id="IPR037439">
    <property type="entry name" value="Branching_enzy"/>
</dbReference>
<dbReference type="EMBL" id="CAJNNV010033413">
    <property type="protein sequence ID" value="CAE8643689.1"/>
    <property type="molecule type" value="Genomic_DNA"/>
</dbReference>
<proteinExistence type="inferred from homology"/>
<dbReference type="Proteomes" id="UP000654075">
    <property type="component" value="Unassembled WGS sequence"/>
</dbReference>
<gene>
    <name evidence="8" type="ORF">PGLA1383_LOCUS57998</name>
</gene>
<keyword evidence="6" id="KW-0812">Transmembrane</keyword>
<dbReference type="InterPro" id="IPR006048">
    <property type="entry name" value="A-amylase/branching_C"/>
</dbReference>
<dbReference type="Pfam" id="PF02806">
    <property type="entry name" value="Alpha-amylase_C"/>
    <property type="match status" value="1"/>
</dbReference>
<dbReference type="Pfam" id="PF00128">
    <property type="entry name" value="Alpha-amylase"/>
    <property type="match status" value="1"/>
</dbReference>
<keyword evidence="9" id="KW-1185">Reference proteome</keyword>
<evidence type="ECO:0000256" key="5">
    <source>
        <dbReference type="PIRSR" id="PIRSR000463-1"/>
    </source>
</evidence>
<dbReference type="GO" id="GO:0005978">
    <property type="term" value="P:glycogen biosynthetic process"/>
    <property type="evidence" value="ECO:0007669"/>
    <property type="project" value="InterPro"/>
</dbReference>
<dbReference type="InterPro" id="IPR006047">
    <property type="entry name" value="GH13_cat_dom"/>
</dbReference>
<evidence type="ECO:0000259" key="7">
    <source>
        <dbReference type="SMART" id="SM00642"/>
    </source>
</evidence>
<evidence type="ECO:0000256" key="6">
    <source>
        <dbReference type="SAM" id="Phobius"/>
    </source>
</evidence>
<name>A0A813HZX6_POLGL</name>
<reference evidence="8" key="1">
    <citation type="submission" date="2021-02" db="EMBL/GenBank/DDBJ databases">
        <authorList>
            <person name="Dougan E. K."/>
            <person name="Rhodes N."/>
            <person name="Thang M."/>
            <person name="Chan C."/>
        </authorList>
    </citation>
    <scope>NUCLEOTIDE SEQUENCE</scope>
</reference>
<keyword evidence="6" id="KW-1133">Transmembrane helix</keyword>
<evidence type="ECO:0000313" key="9">
    <source>
        <dbReference type="Proteomes" id="UP000654075"/>
    </source>
</evidence>
<evidence type="ECO:0000256" key="1">
    <source>
        <dbReference type="ARBA" id="ARBA00000826"/>
    </source>
</evidence>
<dbReference type="InterPro" id="IPR017853">
    <property type="entry name" value="GH"/>
</dbReference>
<feature type="active site" description="Proton donor" evidence="5">
    <location>
        <position position="236"/>
    </location>
</feature>
<feature type="domain" description="Glycosyl hydrolase family 13 catalytic" evidence="7">
    <location>
        <begin position="28"/>
        <end position="386"/>
    </location>
</feature>
<protein>
    <recommendedName>
        <fullName evidence="3">1,4-alpha-glucan branching enzyme</fullName>
        <ecNumber evidence="3">2.4.1.18</ecNumber>
    </recommendedName>
</protein>
<dbReference type="Gene3D" id="2.60.40.1180">
    <property type="entry name" value="Golgi alpha-mannosidase II"/>
    <property type="match status" value="1"/>
</dbReference>
<dbReference type="EC" id="2.4.1.18" evidence="3"/>
<dbReference type="SMART" id="SM00642">
    <property type="entry name" value="Aamy"/>
    <property type="match status" value="1"/>
</dbReference>
<comment type="catalytic activity">
    <reaction evidence="1">
        <text>Transfers a segment of a (1-&gt;4)-alpha-D-glucan chain to a primary hydroxy group in a similar glucan chain.</text>
        <dbReference type="EC" id="2.4.1.18"/>
    </reaction>
</comment>
<dbReference type="PANTHER" id="PTHR43651">
    <property type="entry name" value="1,4-ALPHA-GLUCAN-BRANCHING ENZYME"/>
    <property type="match status" value="1"/>
</dbReference>
<feature type="transmembrane region" description="Helical" evidence="6">
    <location>
        <begin position="353"/>
        <end position="379"/>
    </location>
</feature>
<dbReference type="OMA" id="TPWAHTR"/>
<feature type="active site" description="Nucleophile" evidence="5">
    <location>
        <position position="190"/>
    </location>
</feature>
<keyword evidence="6" id="KW-0472">Membrane</keyword>
<dbReference type="CDD" id="cd11325">
    <property type="entry name" value="AmyAc_GTHase"/>
    <property type="match status" value="1"/>
</dbReference>
<dbReference type="OrthoDB" id="1740265at2759"/>
<evidence type="ECO:0000256" key="2">
    <source>
        <dbReference type="ARBA" id="ARBA00009000"/>
    </source>
</evidence>
<dbReference type="AlphaFoldDB" id="A0A813HZX6"/>
<comment type="similarity">
    <text evidence="2">Belongs to the glycosyl hydrolase 13 family. GlgB subfamily.</text>
</comment>
<organism evidence="8 9">
    <name type="scientific">Polarella glacialis</name>
    <name type="common">Dinoflagellate</name>
    <dbReference type="NCBI Taxonomy" id="89957"/>
    <lineage>
        <taxon>Eukaryota</taxon>
        <taxon>Sar</taxon>
        <taxon>Alveolata</taxon>
        <taxon>Dinophyceae</taxon>
        <taxon>Suessiales</taxon>
        <taxon>Suessiaceae</taxon>
        <taxon>Polarella</taxon>
    </lineage>
</organism>
<keyword evidence="4" id="KW-0808">Transferase</keyword>
<dbReference type="SUPFAM" id="SSF51011">
    <property type="entry name" value="Glycosyl hydrolase domain"/>
    <property type="match status" value="1"/>
</dbReference>
<dbReference type="SUPFAM" id="SSF51445">
    <property type="entry name" value="(Trans)glycosidases"/>
    <property type="match status" value="1"/>
</dbReference>
<evidence type="ECO:0000256" key="3">
    <source>
        <dbReference type="ARBA" id="ARBA00012541"/>
    </source>
</evidence>
<dbReference type="GO" id="GO:0003844">
    <property type="term" value="F:1,4-alpha-glucan branching enzyme activity"/>
    <property type="evidence" value="ECO:0007669"/>
    <property type="project" value="UniProtKB-EC"/>
</dbReference>
<dbReference type="PIRSF" id="PIRSF000463">
    <property type="entry name" value="GlgB"/>
    <property type="match status" value="1"/>
</dbReference>
<evidence type="ECO:0000256" key="4">
    <source>
        <dbReference type="ARBA" id="ARBA00022679"/>
    </source>
</evidence>
<evidence type="ECO:0000313" key="8">
    <source>
        <dbReference type="EMBL" id="CAE8643689.1"/>
    </source>
</evidence>